<gene>
    <name evidence="2" type="ORF">ACFSBT_09440</name>
</gene>
<organism evidence="2 3">
    <name type="scientific">Halomarina rubra</name>
    <dbReference type="NCBI Taxonomy" id="2071873"/>
    <lineage>
        <taxon>Archaea</taxon>
        <taxon>Methanobacteriati</taxon>
        <taxon>Methanobacteriota</taxon>
        <taxon>Stenosarchaea group</taxon>
        <taxon>Halobacteria</taxon>
        <taxon>Halobacteriales</taxon>
        <taxon>Natronomonadaceae</taxon>
        <taxon>Halomarina</taxon>
    </lineage>
</organism>
<proteinExistence type="predicted"/>
<evidence type="ECO:0000256" key="1">
    <source>
        <dbReference type="SAM" id="MobiDB-lite"/>
    </source>
</evidence>
<dbReference type="InterPro" id="IPR055533">
    <property type="entry name" value="DUF7109"/>
</dbReference>
<feature type="compositionally biased region" description="Acidic residues" evidence="1">
    <location>
        <begin position="129"/>
        <end position="142"/>
    </location>
</feature>
<dbReference type="Pfam" id="PF23421">
    <property type="entry name" value="DUF7109"/>
    <property type="match status" value="1"/>
</dbReference>
<keyword evidence="3" id="KW-1185">Reference proteome</keyword>
<dbReference type="RefSeq" id="WP_250873477.1">
    <property type="nucleotide sequence ID" value="NZ_JALXFV010000004.1"/>
</dbReference>
<evidence type="ECO:0000313" key="3">
    <source>
        <dbReference type="Proteomes" id="UP001597187"/>
    </source>
</evidence>
<comment type="caution">
    <text evidence="2">The sequence shown here is derived from an EMBL/GenBank/DDBJ whole genome shotgun (WGS) entry which is preliminary data.</text>
</comment>
<sequence length="189" mass="20038">MSDDATDAEPPEPFSPNADAVAGVVDLFGALTPAELRKALAELAFKRGVDAPPDAVVEAAVDSYHLLDHDGLLVVGPAAFPTLPEGAADLPHILDVERESPQPHVLATTAERRFREEAERALAAATGGDADEGANETDEGQPDLDWLVDVSYDLEAWGPVDVGDLRRRLVAARDDEDGGVDGPESRDPR</sequence>
<accession>A0ABD6AUR2</accession>
<reference evidence="2 3" key="1">
    <citation type="journal article" date="2019" name="Int. J. Syst. Evol. Microbiol.">
        <title>The Global Catalogue of Microorganisms (GCM) 10K type strain sequencing project: providing services to taxonomists for standard genome sequencing and annotation.</title>
        <authorList>
            <consortium name="The Broad Institute Genomics Platform"/>
            <consortium name="The Broad Institute Genome Sequencing Center for Infectious Disease"/>
            <person name="Wu L."/>
            <person name="Ma J."/>
        </authorList>
    </citation>
    <scope>NUCLEOTIDE SEQUENCE [LARGE SCALE GENOMIC DNA]</scope>
    <source>
        <strain evidence="2 3">CGMCC 1.12563</strain>
    </source>
</reference>
<dbReference type="Proteomes" id="UP001597187">
    <property type="component" value="Unassembled WGS sequence"/>
</dbReference>
<dbReference type="EMBL" id="JBHUDC010000004">
    <property type="protein sequence ID" value="MFD1513499.1"/>
    <property type="molecule type" value="Genomic_DNA"/>
</dbReference>
<evidence type="ECO:0000313" key="2">
    <source>
        <dbReference type="EMBL" id="MFD1513499.1"/>
    </source>
</evidence>
<feature type="region of interest" description="Disordered" evidence="1">
    <location>
        <begin position="119"/>
        <end position="144"/>
    </location>
</feature>
<name>A0ABD6AUR2_9EURY</name>
<protein>
    <submittedName>
        <fullName evidence="2">Uncharacterized protein</fullName>
    </submittedName>
</protein>
<dbReference type="AlphaFoldDB" id="A0ABD6AUR2"/>